<evidence type="ECO:0000313" key="3">
    <source>
        <dbReference type="Proteomes" id="UP001356428"/>
    </source>
</evidence>
<dbReference type="CDD" id="cd00161">
    <property type="entry name" value="beta-trefoil_Ricin-like"/>
    <property type="match status" value="1"/>
</dbReference>
<proteinExistence type="predicted"/>
<evidence type="ECO:0000313" key="2">
    <source>
        <dbReference type="EMBL" id="WSB10738.1"/>
    </source>
</evidence>
<dbReference type="SUPFAM" id="SSF50370">
    <property type="entry name" value="Ricin B-like lectins"/>
    <property type="match status" value="1"/>
</dbReference>
<reference evidence="2 3" key="1">
    <citation type="submission" date="2022-10" db="EMBL/GenBank/DDBJ databases">
        <title>The complete genomes of actinobacterial strains from the NBC collection.</title>
        <authorList>
            <person name="Joergensen T.S."/>
            <person name="Alvarez Arevalo M."/>
            <person name="Sterndorff E.B."/>
            <person name="Faurdal D."/>
            <person name="Vuksanovic O."/>
            <person name="Mourched A.-S."/>
            <person name="Charusanti P."/>
            <person name="Shaw S."/>
            <person name="Blin K."/>
            <person name="Weber T."/>
        </authorList>
    </citation>
    <scope>NUCLEOTIDE SEQUENCE [LARGE SCALE GENOMIC DNA]</scope>
    <source>
        <strain evidence="2 3">NBC 01792</strain>
    </source>
</reference>
<organism evidence="2 3">
    <name type="scientific">Streptomyces cyaneofuscatus</name>
    <dbReference type="NCBI Taxonomy" id="66883"/>
    <lineage>
        <taxon>Bacteria</taxon>
        <taxon>Bacillati</taxon>
        <taxon>Actinomycetota</taxon>
        <taxon>Actinomycetes</taxon>
        <taxon>Kitasatosporales</taxon>
        <taxon>Streptomycetaceae</taxon>
        <taxon>Streptomyces</taxon>
    </lineage>
</organism>
<evidence type="ECO:0000259" key="1">
    <source>
        <dbReference type="Pfam" id="PF14200"/>
    </source>
</evidence>
<name>A0ABZ1F3E8_9ACTN</name>
<dbReference type="InterPro" id="IPR035992">
    <property type="entry name" value="Ricin_B-like_lectins"/>
</dbReference>
<dbReference type="Pfam" id="PF14200">
    <property type="entry name" value="RicinB_lectin_2"/>
    <property type="match status" value="1"/>
</dbReference>
<gene>
    <name evidence="2" type="ORF">OG849_27565</name>
</gene>
<sequence length="183" mass="20439">MVNVRLSLGALGFPGISVGVEDIVLPARRKKKDPAGPFMIIAIIARDCGLALDTARGSQSGNRPHLWPPHADRHQLWFLHPSGVPGEVLIVSAANGLALDSTTDSHKPELLMWEPHAEAWQRWRLRKSPDGAAFEVQAAHSQWFLTASEDAEREWRPWFEERRHAWAQQWIFALPHGGDPAEG</sequence>
<dbReference type="Proteomes" id="UP001356428">
    <property type="component" value="Chromosome"/>
</dbReference>
<dbReference type="RefSeq" id="WP_326703219.1">
    <property type="nucleotide sequence ID" value="NZ_CP109083.1"/>
</dbReference>
<dbReference type="EMBL" id="CP109083">
    <property type="protein sequence ID" value="WSB10738.1"/>
    <property type="molecule type" value="Genomic_DNA"/>
</dbReference>
<feature type="domain" description="Ricin B lectin" evidence="1">
    <location>
        <begin position="74"/>
        <end position="148"/>
    </location>
</feature>
<keyword evidence="3" id="KW-1185">Reference proteome</keyword>
<accession>A0ABZ1F3E8</accession>
<dbReference type="InterPro" id="IPR000772">
    <property type="entry name" value="Ricin_B_lectin"/>
</dbReference>
<dbReference type="Gene3D" id="2.80.10.50">
    <property type="match status" value="1"/>
</dbReference>
<protein>
    <submittedName>
        <fullName evidence="2">RICIN domain-containing protein</fullName>
    </submittedName>
</protein>